<evidence type="ECO:0000256" key="1">
    <source>
        <dbReference type="ARBA" id="ARBA00008725"/>
    </source>
</evidence>
<accession>A0ABP7BDL4</accession>
<comment type="similarity">
    <text evidence="1 4">Belongs to the PstS family.</text>
</comment>
<feature type="chain" id="PRO_5045392381" description="Phosphate-binding protein" evidence="6">
    <location>
        <begin position="22"/>
        <end position="372"/>
    </location>
</feature>
<keyword evidence="3 4" id="KW-0592">Phosphate transport</keyword>
<keyword evidence="2 4" id="KW-0813">Transport</keyword>
<dbReference type="EMBL" id="BAAAYV010000006">
    <property type="protein sequence ID" value="GAA3657516.1"/>
    <property type="molecule type" value="Genomic_DNA"/>
</dbReference>
<keyword evidence="9" id="KW-1185">Reference proteome</keyword>
<evidence type="ECO:0000256" key="3">
    <source>
        <dbReference type="ARBA" id="ARBA00022592"/>
    </source>
</evidence>
<dbReference type="InterPro" id="IPR050962">
    <property type="entry name" value="Phosphate-bind_PstS"/>
</dbReference>
<dbReference type="InterPro" id="IPR024370">
    <property type="entry name" value="PBP_domain"/>
</dbReference>
<evidence type="ECO:0000256" key="5">
    <source>
        <dbReference type="SAM" id="MobiDB-lite"/>
    </source>
</evidence>
<reference evidence="9" key="1">
    <citation type="journal article" date="2019" name="Int. J. Syst. Evol. Microbiol.">
        <title>The Global Catalogue of Microorganisms (GCM) 10K type strain sequencing project: providing services to taxonomists for standard genome sequencing and annotation.</title>
        <authorList>
            <consortium name="The Broad Institute Genomics Platform"/>
            <consortium name="The Broad Institute Genome Sequencing Center for Infectious Disease"/>
            <person name="Wu L."/>
            <person name="Ma J."/>
        </authorList>
    </citation>
    <scope>NUCLEOTIDE SEQUENCE [LARGE SCALE GENOMIC DNA]</scope>
    <source>
        <strain evidence="9">JCM 16546</strain>
    </source>
</reference>
<evidence type="ECO:0000259" key="7">
    <source>
        <dbReference type="Pfam" id="PF12849"/>
    </source>
</evidence>
<proteinExistence type="inferred from homology"/>
<evidence type="ECO:0000256" key="4">
    <source>
        <dbReference type="PIRNR" id="PIRNR002756"/>
    </source>
</evidence>
<dbReference type="PANTHER" id="PTHR42996:SF1">
    <property type="entry name" value="PHOSPHATE-BINDING PROTEIN PSTS"/>
    <property type="match status" value="1"/>
</dbReference>
<evidence type="ECO:0000256" key="2">
    <source>
        <dbReference type="ARBA" id="ARBA00022448"/>
    </source>
</evidence>
<evidence type="ECO:0000313" key="8">
    <source>
        <dbReference type="EMBL" id="GAA3657516.1"/>
    </source>
</evidence>
<feature type="signal peptide" evidence="6">
    <location>
        <begin position="1"/>
        <end position="21"/>
    </location>
</feature>
<keyword evidence="6" id="KW-0732">Signal</keyword>
<feature type="region of interest" description="Disordered" evidence="5">
    <location>
        <begin position="30"/>
        <end position="53"/>
    </location>
</feature>
<evidence type="ECO:0000256" key="6">
    <source>
        <dbReference type="SAM" id="SignalP"/>
    </source>
</evidence>
<feature type="domain" description="PBP" evidence="7">
    <location>
        <begin position="40"/>
        <end position="340"/>
    </location>
</feature>
<dbReference type="Pfam" id="PF12849">
    <property type="entry name" value="PBP_like_2"/>
    <property type="match status" value="1"/>
</dbReference>
<dbReference type="PROSITE" id="PS51257">
    <property type="entry name" value="PROKAR_LIPOPROTEIN"/>
    <property type="match status" value="1"/>
</dbReference>
<dbReference type="Gene3D" id="3.40.190.10">
    <property type="entry name" value="Periplasmic binding protein-like II"/>
    <property type="match status" value="2"/>
</dbReference>
<dbReference type="RefSeq" id="WP_221857957.1">
    <property type="nucleotide sequence ID" value="NZ_BAAAYV010000006.1"/>
</dbReference>
<organism evidence="8 9">
    <name type="scientific">Microbacterium marinilacus</name>
    <dbReference type="NCBI Taxonomy" id="415209"/>
    <lineage>
        <taxon>Bacteria</taxon>
        <taxon>Bacillati</taxon>
        <taxon>Actinomycetota</taxon>
        <taxon>Actinomycetes</taxon>
        <taxon>Micrococcales</taxon>
        <taxon>Microbacteriaceae</taxon>
        <taxon>Microbacterium</taxon>
    </lineage>
</organism>
<protein>
    <recommendedName>
        <fullName evidence="4">Phosphate-binding protein</fullName>
    </recommendedName>
</protein>
<gene>
    <name evidence="8" type="primary">pstS</name>
    <name evidence="8" type="ORF">GCM10022202_17340</name>
</gene>
<sequence>MKIARFTRIAALGAVAAFALAGCAANEAPAGNGDSSAPADGGSSLSGTISATGASSQGSAQEAWVAAFQTANGDVTVNYNPTGSGVGRENFISGAANSNFIGSDRAFNDEEIAAGGFGACVTDDIVEVPAYISPVAIAFNLDGVDTLNLDAATIAGIFSGEIDNWNDDAIASQNEGVELPDQAITPVFRSDPSGTQETFTSYLEATAPDVWTDEASDEWPLDIGEGAQGTSGVKQAISAGAGYIGFLDASQADGLGQTAVKVGDEYVPYSADAAAALVEASPLVEGRSDHDLAFEVDAAAAPDGSYPIALVSYLIACTEYEDPEVATLVKEYIGFVTSTEGQEIAAEAAGSAPLSSGLQEQISTALEAIQVG</sequence>
<dbReference type="PIRSF" id="PIRSF002756">
    <property type="entry name" value="PstS"/>
    <property type="match status" value="1"/>
</dbReference>
<dbReference type="InterPro" id="IPR005673">
    <property type="entry name" value="ABC_phos-bd_PstS"/>
</dbReference>
<comment type="caution">
    <text evidence="8">The sequence shown here is derived from an EMBL/GenBank/DDBJ whole genome shotgun (WGS) entry which is preliminary data.</text>
</comment>
<dbReference type="Proteomes" id="UP001410795">
    <property type="component" value="Unassembled WGS sequence"/>
</dbReference>
<dbReference type="SUPFAM" id="SSF53850">
    <property type="entry name" value="Periplasmic binding protein-like II"/>
    <property type="match status" value="1"/>
</dbReference>
<dbReference type="PANTHER" id="PTHR42996">
    <property type="entry name" value="PHOSPHATE-BINDING PROTEIN PSTS"/>
    <property type="match status" value="1"/>
</dbReference>
<evidence type="ECO:0000313" key="9">
    <source>
        <dbReference type="Proteomes" id="UP001410795"/>
    </source>
</evidence>
<dbReference type="CDD" id="cd13565">
    <property type="entry name" value="PBP2_PstS"/>
    <property type="match status" value="1"/>
</dbReference>
<name>A0ABP7BDL4_9MICO</name>